<keyword evidence="3" id="KW-1185">Reference proteome</keyword>
<dbReference type="Gene3D" id="3.80.10.10">
    <property type="entry name" value="Ribonuclease Inhibitor"/>
    <property type="match status" value="1"/>
</dbReference>
<dbReference type="EMBL" id="JAHRHY010000009">
    <property type="protein sequence ID" value="KAG9066875.1"/>
    <property type="molecule type" value="Genomic_DNA"/>
</dbReference>
<proteinExistence type="predicted"/>
<gene>
    <name evidence="2" type="ORF">KI688_012787</name>
</gene>
<feature type="region of interest" description="Disordered" evidence="1">
    <location>
        <begin position="734"/>
        <end position="799"/>
    </location>
</feature>
<dbReference type="Proteomes" id="UP000707451">
    <property type="component" value="Unassembled WGS sequence"/>
</dbReference>
<comment type="caution">
    <text evidence="2">The sequence shown here is derived from an EMBL/GenBank/DDBJ whole genome shotgun (WGS) entry which is preliminary data.</text>
</comment>
<evidence type="ECO:0000256" key="1">
    <source>
        <dbReference type="SAM" id="MobiDB-lite"/>
    </source>
</evidence>
<feature type="region of interest" description="Disordered" evidence="1">
    <location>
        <begin position="1"/>
        <end position="20"/>
    </location>
</feature>
<dbReference type="OrthoDB" id="2437929at2759"/>
<feature type="compositionally biased region" description="Polar residues" evidence="1">
    <location>
        <begin position="10"/>
        <end position="20"/>
    </location>
</feature>
<dbReference type="InterPro" id="IPR032675">
    <property type="entry name" value="LRR_dom_sf"/>
</dbReference>
<accession>A0A9P7XTA2</accession>
<feature type="compositionally biased region" description="Polar residues" evidence="1">
    <location>
        <begin position="741"/>
        <end position="757"/>
    </location>
</feature>
<sequence>MSLFKRSNKNKTSSAVSTPAQTHRVSMHTLRDADDLFPCLQVSRDWFDLFQPQVLRRVEFVNLKKHQTWALLDSAARIQTLSIDISDAGWFLNNPSSPCTNLIELHCIDYDYQPKDMNFWGLSPSIVDQTRNALLLVETNPKLRTLFVEHNEWRYKDDHFTEPVFKSLATHTSLTRIHISLQSISLPFRYTLYNNLPVSIRDLEFRYRSLYSSWDESGSGTTHEPKLTTTLLPTLERLCLSGPQKRVTSHWQEEVFIPSPFSPARQPIHANYYDPEAATLIKRAPRLRDLVLRDHYGMLQEVLQLLVTSCPDMETIDLSIVEAVAQDDDIIETTTTTTSSLSPGSRFAKLKEFRIEGEWSPSTHHAIAELVSRSTDTLEIAWLDRGSWLPIMDIANPFHIGTKASWTCCTQLKELVLYQEKGFSMSDYCWNAPAHSRTIPDAVEEDYSTVFSRLEKLRLSVVEPLWQECPDGYHTGIVFQAEGEWSAVEFDDDWNPITRDVSAKTPEDDIRDRELKQATQRKEWEHRLAFILQVRELYGRLKDLKQLRALEIEWCACSSIRDMTLDVVLQLFYETEFDEDDARGINFKRREDLTRTSKGWWGPITTADLSWLGLSWPTQAELEAESNVQQLASIALKNSEVEPNTSYARLADPFRRHVGRVWEDWMYLVGSCPHHWCDRVRNGDRVGYCNCRSRTDFLDAAIDGYEALDSDHVVYSREFESFSGGMIVEREGRWGSRKANRATNSKPQSSLTTTQETLKPVMSFFKRSNKNKTSSAASTPAQTPRTSMQTIPDTTGTKMTPEKALYKISHNMMSNASTGPFIR</sequence>
<protein>
    <submittedName>
        <fullName evidence="2">Uncharacterized protein</fullName>
    </submittedName>
</protein>
<reference evidence="2" key="1">
    <citation type="submission" date="2021-06" db="EMBL/GenBank/DDBJ databases">
        <title>Genome Sequence of Mortierella hyaline Strain SCG-10, a Cold-Adapted, Nitrate-Reducing Fungus Isolated from Soil in Minnesota, USA.</title>
        <authorList>
            <person name="Aldossari N."/>
        </authorList>
    </citation>
    <scope>NUCLEOTIDE SEQUENCE</scope>
    <source>
        <strain evidence="2">SCG-10</strain>
    </source>
</reference>
<dbReference type="AlphaFoldDB" id="A0A9P7XTA2"/>
<evidence type="ECO:0000313" key="3">
    <source>
        <dbReference type="Proteomes" id="UP000707451"/>
    </source>
</evidence>
<organism evidence="2 3">
    <name type="scientific">Linnemannia hyalina</name>
    <dbReference type="NCBI Taxonomy" id="64524"/>
    <lineage>
        <taxon>Eukaryota</taxon>
        <taxon>Fungi</taxon>
        <taxon>Fungi incertae sedis</taxon>
        <taxon>Mucoromycota</taxon>
        <taxon>Mortierellomycotina</taxon>
        <taxon>Mortierellomycetes</taxon>
        <taxon>Mortierellales</taxon>
        <taxon>Mortierellaceae</taxon>
        <taxon>Linnemannia</taxon>
    </lineage>
</organism>
<dbReference type="SUPFAM" id="SSF52047">
    <property type="entry name" value="RNI-like"/>
    <property type="match status" value="1"/>
</dbReference>
<name>A0A9P7XTA2_9FUNG</name>
<feature type="compositionally biased region" description="Polar residues" evidence="1">
    <location>
        <begin position="771"/>
        <end position="798"/>
    </location>
</feature>
<evidence type="ECO:0000313" key="2">
    <source>
        <dbReference type="EMBL" id="KAG9066875.1"/>
    </source>
</evidence>